<accession>A0AA91D9V4</accession>
<evidence type="ECO:0000313" key="2">
    <source>
        <dbReference type="Proteomes" id="UP000077734"/>
    </source>
</evidence>
<dbReference type="AlphaFoldDB" id="A0AA91D9V4"/>
<gene>
    <name evidence="1" type="ORF">A1356_18780</name>
</gene>
<name>A0AA91D9V4_9GAMM</name>
<dbReference type="Proteomes" id="UP000077734">
    <property type="component" value="Unassembled WGS sequence"/>
</dbReference>
<sequence>MRKTYDRACLDCIFAAYGDLSRHWSREHLLVDAFFSSANRFDKIVHDVCETTLARELVLDYCPACAAPSFQEIQRCYDDLAKHLNKVGKPPAGIRQISRAWLFGLAQRSANLLGAVDWLVTESAKNDPDGDTPAPATMPDFSHRLSPLGGADNTLALVDTVNMATNKLLAIATMLSDHFALDEDENRPSDETVFFALQAIKHEALDIKAIVEGFHPERQNQHA</sequence>
<dbReference type="EMBL" id="LUUL01000117">
    <property type="protein sequence ID" value="OAI22781.1"/>
    <property type="molecule type" value="Genomic_DNA"/>
</dbReference>
<evidence type="ECO:0000313" key="1">
    <source>
        <dbReference type="EMBL" id="OAI22781.1"/>
    </source>
</evidence>
<protein>
    <submittedName>
        <fullName evidence="1">Uncharacterized protein</fullName>
    </submittedName>
</protein>
<proteinExistence type="predicted"/>
<reference evidence="1 2" key="1">
    <citation type="submission" date="2016-03" db="EMBL/GenBank/DDBJ databases">
        <authorList>
            <person name="Heylen K."/>
            <person name="De Vos P."/>
            <person name="Vekeman B."/>
        </authorList>
    </citation>
    <scope>NUCLEOTIDE SEQUENCE [LARGE SCALE GENOMIC DNA]</scope>
    <source>
        <strain evidence="1 2">R-49807</strain>
    </source>
</reference>
<comment type="caution">
    <text evidence="1">The sequence shown here is derived from an EMBL/GenBank/DDBJ whole genome shotgun (WGS) entry which is preliminary data.</text>
</comment>
<keyword evidence="2" id="KW-1185">Reference proteome</keyword>
<organism evidence="1 2">
    <name type="scientific">Methylomonas koyamae</name>
    <dbReference type="NCBI Taxonomy" id="702114"/>
    <lineage>
        <taxon>Bacteria</taxon>
        <taxon>Pseudomonadati</taxon>
        <taxon>Pseudomonadota</taxon>
        <taxon>Gammaproteobacteria</taxon>
        <taxon>Methylococcales</taxon>
        <taxon>Methylococcaceae</taxon>
        <taxon>Methylomonas</taxon>
    </lineage>
</organism>